<dbReference type="Pfam" id="PF23213">
    <property type="entry name" value="DUF7065"/>
    <property type="match status" value="1"/>
</dbReference>
<evidence type="ECO:0000259" key="2">
    <source>
        <dbReference type="Pfam" id="PF23213"/>
    </source>
</evidence>
<dbReference type="EMBL" id="AP022607">
    <property type="protein sequence ID" value="BBZ15423.1"/>
    <property type="molecule type" value="Genomic_DNA"/>
</dbReference>
<keyword evidence="6" id="KW-1185">Reference proteome</keyword>
<dbReference type="OrthoDB" id="7054648at2"/>
<evidence type="ECO:0000313" key="5">
    <source>
        <dbReference type="Proteomes" id="UP000192441"/>
    </source>
</evidence>
<evidence type="ECO:0000313" key="4">
    <source>
        <dbReference type="EMBL" id="ORA33169.1"/>
    </source>
</evidence>
<sequence length="339" mass="38447">MSVEAGDKAFWETKNASFSAATPDCDLLHPQFTQRNPSSSLTETHFFGFSVPEENIHAITYLWHHPNLGVVSGGASVWQGIKSHPLASELFNWTSFAGEDMLANDLWDYRFDNGYHVQTLEPLKRHRLRYVDHARDNAFDVETEALMEPALLATGLHFEQAMRVRGELTLRGKTYQVDCTHVRDRSWGQGRSEMHAPMPPITWTTGVFGDTLMFGCLAHDHPDLNPDWKGRLEIPGGDPTKGGWVYRNGTLVPIVATRNRVQRDYATLAPVTADIVMTDATGHDYALHGEVVAANRLPAWLNVDTWICLARWEYHGQICYGELQQMQWHDYIRQFLGGR</sequence>
<dbReference type="InterPro" id="IPR055493">
    <property type="entry name" value="DUF7065"/>
</dbReference>
<proteinExistence type="predicted"/>
<name>A0A7I7WG02_9MYCO</name>
<dbReference type="EMBL" id="MVHM01000020">
    <property type="protein sequence ID" value="ORA33169.1"/>
    <property type="molecule type" value="Genomic_DNA"/>
</dbReference>
<evidence type="ECO:0000259" key="1">
    <source>
        <dbReference type="Pfam" id="PF23212"/>
    </source>
</evidence>
<keyword evidence="3" id="KW-0614">Plasmid</keyword>
<accession>A0A7I7WG02</accession>
<dbReference type="Proteomes" id="UP000192441">
    <property type="component" value="Unassembled WGS sequence"/>
</dbReference>
<evidence type="ECO:0000313" key="6">
    <source>
        <dbReference type="Proteomes" id="UP000467379"/>
    </source>
</evidence>
<dbReference type="AlphaFoldDB" id="A0A7I7WG02"/>
<organism evidence="4 5">
    <name type="scientific">Mycobacterium branderi</name>
    <dbReference type="NCBI Taxonomy" id="43348"/>
    <lineage>
        <taxon>Bacteria</taxon>
        <taxon>Bacillati</taxon>
        <taxon>Actinomycetota</taxon>
        <taxon>Actinomycetes</taxon>
        <taxon>Mycobacteriales</taxon>
        <taxon>Mycobacteriaceae</taxon>
        <taxon>Mycobacterium</taxon>
    </lineage>
</organism>
<evidence type="ECO:0000313" key="3">
    <source>
        <dbReference type="EMBL" id="BBZ15423.1"/>
    </source>
</evidence>
<gene>
    <name evidence="4" type="ORF">BST20_23255</name>
    <name evidence="3" type="ORF">MBRA_56180</name>
</gene>
<dbReference type="InterPro" id="IPR055492">
    <property type="entry name" value="DUF7064"/>
</dbReference>
<feature type="domain" description="DUF7064" evidence="1">
    <location>
        <begin position="198"/>
        <end position="308"/>
    </location>
</feature>
<reference evidence="3" key="3">
    <citation type="submission" date="2020-02" db="EMBL/GenBank/DDBJ databases">
        <authorList>
            <person name="Matsumoto Y."/>
            <person name="Kinjo T."/>
            <person name="Motooka D."/>
            <person name="Nabeya D."/>
            <person name="Jung N."/>
            <person name="Uechi K."/>
            <person name="Horii T."/>
            <person name="Iida T."/>
            <person name="Fujita J."/>
            <person name="Nakamura S."/>
        </authorList>
    </citation>
    <scope>NUCLEOTIDE SEQUENCE</scope>
    <source>
        <strain evidence="3">JCM 12687</strain>
        <plasmid evidence="3">pJCM12687</plasmid>
    </source>
</reference>
<geneLocation type="plasmid" evidence="3 6">
    <name>pJCM12687</name>
</geneLocation>
<reference evidence="3 6" key="2">
    <citation type="journal article" date="2019" name="Emerg. Microbes Infect.">
        <title>Comprehensive subspecies identification of 175 nontuberculous mycobacteria species based on 7547 genomic profiles.</title>
        <authorList>
            <person name="Matsumoto Y."/>
            <person name="Kinjo T."/>
            <person name="Motooka D."/>
            <person name="Nabeya D."/>
            <person name="Jung N."/>
            <person name="Uechi K."/>
            <person name="Horii T."/>
            <person name="Iida T."/>
            <person name="Fujita J."/>
            <person name="Nakamura S."/>
        </authorList>
    </citation>
    <scope>NUCLEOTIDE SEQUENCE [LARGE SCALE GENOMIC DNA]</scope>
    <source>
        <strain evidence="3 6">JCM 12687</strain>
        <plasmid evidence="3">pJCM12687</plasmid>
    </source>
</reference>
<feature type="domain" description="DUF7065" evidence="2">
    <location>
        <begin position="104"/>
        <end position="189"/>
    </location>
</feature>
<dbReference type="RefSeq" id="WP_083133765.1">
    <property type="nucleotide sequence ID" value="NZ_AP022607.1"/>
</dbReference>
<protein>
    <submittedName>
        <fullName evidence="4">Uncharacterized protein</fullName>
    </submittedName>
</protein>
<dbReference type="Pfam" id="PF23212">
    <property type="entry name" value="DUF7064"/>
    <property type="match status" value="1"/>
</dbReference>
<reference evidence="4 5" key="1">
    <citation type="submission" date="2016-12" db="EMBL/GenBank/DDBJ databases">
        <title>The new phylogeny of genus Mycobacterium.</title>
        <authorList>
            <person name="Tortoli E."/>
            <person name="Trovato A."/>
            <person name="Cirillo D.M."/>
        </authorList>
    </citation>
    <scope>NUCLEOTIDE SEQUENCE [LARGE SCALE GENOMIC DNA]</scope>
    <source>
        <strain evidence="4 5">DSM 44624</strain>
    </source>
</reference>
<dbReference type="Proteomes" id="UP000467379">
    <property type="component" value="Plasmid pJCM12687"/>
</dbReference>